<keyword evidence="7" id="KW-0406">Ion transport</keyword>
<dbReference type="PRINTS" id="PR00184">
    <property type="entry name" value="NEISSPPORIN"/>
</dbReference>
<evidence type="ECO:0000256" key="3">
    <source>
        <dbReference type="ARBA" id="ARBA00022448"/>
    </source>
</evidence>
<dbReference type="CDD" id="cd00342">
    <property type="entry name" value="gram_neg_porins"/>
    <property type="match status" value="1"/>
</dbReference>
<dbReference type="SUPFAM" id="SSF56935">
    <property type="entry name" value="Porins"/>
    <property type="match status" value="1"/>
</dbReference>
<dbReference type="InterPro" id="IPR050298">
    <property type="entry name" value="Gram-neg_bact_OMP"/>
</dbReference>
<dbReference type="Proteomes" id="UP000197535">
    <property type="component" value="Unassembled WGS sequence"/>
</dbReference>
<reference evidence="12 13" key="1">
    <citation type="submission" date="2016-02" db="EMBL/GenBank/DDBJ databases">
        <authorList>
            <person name="Wen L."/>
            <person name="He K."/>
            <person name="Yang H."/>
        </authorList>
    </citation>
    <scope>NUCLEOTIDE SEQUENCE [LARGE SCALE GENOMIC DNA]</scope>
    <source>
        <strain evidence="12 13">TSA40</strain>
    </source>
</reference>
<keyword evidence="6" id="KW-0732">Signal</keyword>
<proteinExistence type="predicted"/>
<dbReference type="Gene3D" id="2.40.160.10">
    <property type="entry name" value="Porin"/>
    <property type="match status" value="1"/>
</dbReference>
<dbReference type="PANTHER" id="PTHR34501:SF9">
    <property type="entry name" value="MAJOR OUTER MEMBRANE PROTEIN P.IA"/>
    <property type="match status" value="1"/>
</dbReference>
<dbReference type="GO" id="GO:0015288">
    <property type="term" value="F:porin activity"/>
    <property type="evidence" value="ECO:0007669"/>
    <property type="project" value="UniProtKB-KW"/>
</dbReference>
<keyword evidence="3" id="KW-0813">Transport</keyword>
<evidence type="ECO:0000256" key="7">
    <source>
        <dbReference type="ARBA" id="ARBA00023065"/>
    </source>
</evidence>
<keyword evidence="9" id="KW-0472">Membrane</keyword>
<name>A0A254TER5_9BURK</name>
<dbReference type="GO" id="GO:0046930">
    <property type="term" value="C:pore complex"/>
    <property type="evidence" value="ECO:0007669"/>
    <property type="project" value="UniProtKB-KW"/>
</dbReference>
<evidence type="ECO:0000256" key="2">
    <source>
        <dbReference type="ARBA" id="ARBA00011233"/>
    </source>
</evidence>
<organism evidence="12 13">
    <name type="scientific">Noviherbaspirillum denitrificans</name>
    <dbReference type="NCBI Taxonomy" id="1968433"/>
    <lineage>
        <taxon>Bacteria</taxon>
        <taxon>Pseudomonadati</taxon>
        <taxon>Pseudomonadota</taxon>
        <taxon>Betaproteobacteria</taxon>
        <taxon>Burkholderiales</taxon>
        <taxon>Oxalobacteraceae</taxon>
        <taxon>Noviherbaspirillum</taxon>
    </lineage>
</organism>
<keyword evidence="13" id="KW-1185">Reference proteome</keyword>
<dbReference type="AlphaFoldDB" id="A0A254TER5"/>
<dbReference type="GO" id="GO:0009279">
    <property type="term" value="C:cell outer membrane"/>
    <property type="evidence" value="ECO:0007669"/>
    <property type="project" value="UniProtKB-SubCell"/>
</dbReference>
<dbReference type="PANTHER" id="PTHR34501">
    <property type="entry name" value="PROTEIN YDDL-RELATED"/>
    <property type="match status" value="1"/>
</dbReference>
<evidence type="ECO:0000256" key="6">
    <source>
        <dbReference type="ARBA" id="ARBA00022729"/>
    </source>
</evidence>
<evidence type="ECO:0000259" key="11">
    <source>
        <dbReference type="Pfam" id="PF13609"/>
    </source>
</evidence>
<evidence type="ECO:0000313" key="12">
    <source>
        <dbReference type="EMBL" id="OWW21094.1"/>
    </source>
</evidence>
<keyword evidence="10" id="KW-0998">Cell outer membrane</keyword>
<evidence type="ECO:0000256" key="4">
    <source>
        <dbReference type="ARBA" id="ARBA00022452"/>
    </source>
</evidence>
<comment type="subunit">
    <text evidence="2">Homotrimer.</text>
</comment>
<keyword evidence="4" id="KW-1134">Transmembrane beta strand</keyword>
<dbReference type="Pfam" id="PF13609">
    <property type="entry name" value="Porin_4"/>
    <property type="match status" value="1"/>
</dbReference>
<dbReference type="InterPro" id="IPR033900">
    <property type="entry name" value="Gram_neg_porin_domain"/>
</dbReference>
<dbReference type="InterPro" id="IPR023614">
    <property type="entry name" value="Porin_dom_sf"/>
</dbReference>
<keyword evidence="5" id="KW-0812">Transmembrane</keyword>
<gene>
    <name evidence="12" type="ORF">AYR66_18050</name>
</gene>
<evidence type="ECO:0000313" key="13">
    <source>
        <dbReference type="Proteomes" id="UP000197535"/>
    </source>
</evidence>
<dbReference type="InterPro" id="IPR002299">
    <property type="entry name" value="Porin_Neis"/>
</dbReference>
<dbReference type="GO" id="GO:0006811">
    <property type="term" value="P:monoatomic ion transport"/>
    <property type="evidence" value="ECO:0007669"/>
    <property type="project" value="UniProtKB-KW"/>
</dbReference>
<accession>A0A254TER5</accession>
<protein>
    <recommendedName>
        <fullName evidence="11">Porin domain-containing protein</fullName>
    </recommendedName>
</protein>
<keyword evidence="8" id="KW-0626">Porin</keyword>
<evidence type="ECO:0000256" key="9">
    <source>
        <dbReference type="ARBA" id="ARBA00023136"/>
    </source>
</evidence>
<evidence type="ECO:0000256" key="10">
    <source>
        <dbReference type="ARBA" id="ARBA00023237"/>
    </source>
</evidence>
<dbReference type="EMBL" id="LSTO01000001">
    <property type="protein sequence ID" value="OWW21094.1"/>
    <property type="molecule type" value="Genomic_DNA"/>
</dbReference>
<evidence type="ECO:0000256" key="8">
    <source>
        <dbReference type="ARBA" id="ARBA00023114"/>
    </source>
</evidence>
<sequence>MTVYGLLDVAVSVTDAGGAALRQKEMTSGVGLGSRIGFRGTEDLGGGLKANFVLENGFNPDTGTIGQGGVLFGRQAWVGLAASSLSVSLGRQYSPMLLTLATTDPGSQGYWGNNQGTGNALYQSPGSGAGSGGHQATGRINNSILLTGTSGALSGRLMLGLGDENPSGSGRLVGASGNYTSGPVLLTAAVTRFRQYASTIVAGAEPDWQTEYAVAGTYNFNVAKLFAGYYNYQPSGANLVPAATTATGLALDPRFIENKTFWIGARIPLAGGTVIANAMRTTFEYAALPDGKSTTLGLAYEYPLSKRTLVYASYGQVMNNATGRVSLLAAIPAVFPSAAGADPKALSAGIRHTF</sequence>
<comment type="subcellular location">
    <subcellularLocation>
        <location evidence="1">Cell outer membrane</location>
        <topology evidence="1">Multi-pass membrane protein</topology>
    </subcellularLocation>
</comment>
<evidence type="ECO:0000256" key="1">
    <source>
        <dbReference type="ARBA" id="ARBA00004571"/>
    </source>
</evidence>
<feature type="domain" description="Porin" evidence="11">
    <location>
        <begin position="2"/>
        <end position="321"/>
    </location>
</feature>
<evidence type="ECO:0000256" key="5">
    <source>
        <dbReference type="ARBA" id="ARBA00022692"/>
    </source>
</evidence>
<comment type="caution">
    <text evidence="12">The sequence shown here is derived from an EMBL/GenBank/DDBJ whole genome shotgun (WGS) entry which is preliminary data.</text>
</comment>